<dbReference type="InterPro" id="IPR055414">
    <property type="entry name" value="LRR_R13L4/SHOC2-like"/>
</dbReference>
<reference evidence="5" key="3">
    <citation type="submission" date="2023-05" db="EMBL/GenBank/DDBJ databases">
        <authorList>
            <person name="Smith C.H."/>
        </authorList>
    </citation>
    <scope>NUCLEOTIDE SEQUENCE</scope>
    <source>
        <strain evidence="5">CHS0354</strain>
        <tissue evidence="5">Mantle</tissue>
    </source>
</reference>
<dbReference type="SMART" id="SM00369">
    <property type="entry name" value="LRR_TYP"/>
    <property type="match status" value="8"/>
</dbReference>
<evidence type="ECO:0000259" key="4">
    <source>
        <dbReference type="Pfam" id="PF23598"/>
    </source>
</evidence>
<dbReference type="Gene3D" id="3.80.10.10">
    <property type="entry name" value="Ribonuclease Inhibitor"/>
    <property type="match status" value="2"/>
</dbReference>
<organism evidence="5 6">
    <name type="scientific">Potamilus streckersoni</name>
    <dbReference type="NCBI Taxonomy" id="2493646"/>
    <lineage>
        <taxon>Eukaryota</taxon>
        <taxon>Metazoa</taxon>
        <taxon>Spiralia</taxon>
        <taxon>Lophotrochozoa</taxon>
        <taxon>Mollusca</taxon>
        <taxon>Bivalvia</taxon>
        <taxon>Autobranchia</taxon>
        <taxon>Heteroconchia</taxon>
        <taxon>Palaeoheterodonta</taxon>
        <taxon>Unionida</taxon>
        <taxon>Unionoidea</taxon>
        <taxon>Unionidae</taxon>
        <taxon>Ambleminae</taxon>
        <taxon>Lampsilini</taxon>
        <taxon>Potamilus</taxon>
    </lineage>
</organism>
<gene>
    <name evidence="5" type="ORF">CHS0354_042595</name>
</gene>
<keyword evidence="2" id="KW-0677">Repeat</keyword>
<dbReference type="GO" id="GO:0005737">
    <property type="term" value="C:cytoplasm"/>
    <property type="evidence" value="ECO:0007669"/>
    <property type="project" value="TreeGrafter"/>
</dbReference>
<dbReference type="Proteomes" id="UP001195483">
    <property type="component" value="Unassembled WGS sequence"/>
</dbReference>
<sequence>MVRMDSPESVSQFFVWIFRDVIFFSGDVQTTTIAVAITSSLCCSIVLAFLHVLARILPQGQKTAYDRKPSYGFNYSSTSSSKKTCQSLVISYEKVEVPCVKCGGYYADFGCRFVTCKYCCFCPGACHVHKETVNSKPYETARKVRKIDFSHCGMEQCPQRLGFMGAQLTCLNLSENNLATLPAEIGCLRGLQKLSLRNNTLETLPNTLVLLTNLTKFDISRNRFSSLPDCVMKILTLEVLDVSINYLTSLPPSIGGLQLLRKLNLKKNKLTFLTEEVFSLIHLKYLSVKANPLEHLSRSIGNLINLIELNAFACSLTSIPVSIGRCSSLRFLHLARNRLRWLPSQIGQLHDLQGLYLNDNQLSYLPAMITFIPNIAVVSVLGNPLITEETIFQYAERLNPCRKKFPSLLELSARVVYRYNIPYGNTVPSTLTVMLKNVGYCSSCAGPFFGFYSGKIIFKRLTFGSLEKVPLYQQLCSPHNPKGCSHAVAGDAEGTATF</sequence>
<reference evidence="5" key="2">
    <citation type="journal article" date="2021" name="Genome Biol. Evol.">
        <title>Developing a high-quality reference genome for a parasitic bivalve with doubly uniparental inheritance (Bivalvia: Unionida).</title>
        <authorList>
            <person name="Smith C.H."/>
        </authorList>
    </citation>
    <scope>NUCLEOTIDE SEQUENCE</scope>
    <source>
        <strain evidence="5">CHS0354</strain>
        <tissue evidence="5">Mantle</tissue>
    </source>
</reference>
<evidence type="ECO:0000313" key="6">
    <source>
        <dbReference type="Proteomes" id="UP001195483"/>
    </source>
</evidence>
<proteinExistence type="predicted"/>
<dbReference type="InterPro" id="IPR050216">
    <property type="entry name" value="LRR_domain-containing"/>
</dbReference>
<dbReference type="EMBL" id="JAEAOA010002356">
    <property type="protein sequence ID" value="KAK3608602.1"/>
    <property type="molecule type" value="Genomic_DNA"/>
</dbReference>
<keyword evidence="1" id="KW-0433">Leucine-rich repeat</keyword>
<feature type="transmembrane region" description="Helical" evidence="3">
    <location>
        <begin position="33"/>
        <end position="57"/>
    </location>
</feature>
<keyword evidence="3" id="KW-0812">Transmembrane</keyword>
<dbReference type="PANTHER" id="PTHR48051">
    <property type="match status" value="1"/>
</dbReference>
<evidence type="ECO:0000313" key="5">
    <source>
        <dbReference type="EMBL" id="KAK3608602.1"/>
    </source>
</evidence>
<dbReference type="SMART" id="SM00364">
    <property type="entry name" value="LRR_BAC"/>
    <property type="match status" value="7"/>
</dbReference>
<dbReference type="InterPro" id="IPR001611">
    <property type="entry name" value="Leu-rich_rpt"/>
</dbReference>
<protein>
    <recommendedName>
        <fullName evidence="4">Disease resistance R13L4/SHOC-2-like LRR domain-containing protein</fullName>
    </recommendedName>
</protein>
<evidence type="ECO:0000256" key="2">
    <source>
        <dbReference type="ARBA" id="ARBA00022737"/>
    </source>
</evidence>
<dbReference type="SUPFAM" id="SSF52058">
    <property type="entry name" value="L domain-like"/>
    <property type="match status" value="1"/>
</dbReference>
<accession>A0AAE0TDW8</accession>
<feature type="domain" description="Disease resistance R13L4/SHOC-2-like LRR" evidence="4">
    <location>
        <begin position="139"/>
        <end position="242"/>
    </location>
</feature>
<reference evidence="5" key="1">
    <citation type="journal article" date="2021" name="Genome Biol. Evol.">
        <title>A High-Quality Reference Genome for a Parasitic Bivalve with Doubly Uniparental Inheritance (Bivalvia: Unionida).</title>
        <authorList>
            <person name="Smith C.H."/>
        </authorList>
    </citation>
    <scope>NUCLEOTIDE SEQUENCE</scope>
    <source>
        <strain evidence="5">CHS0354</strain>
    </source>
</reference>
<keyword evidence="6" id="KW-1185">Reference proteome</keyword>
<dbReference type="InterPro" id="IPR003591">
    <property type="entry name" value="Leu-rich_rpt_typical-subtyp"/>
</dbReference>
<dbReference type="InterPro" id="IPR032675">
    <property type="entry name" value="LRR_dom_sf"/>
</dbReference>
<keyword evidence="3" id="KW-1133">Transmembrane helix</keyword>
<evidence type="ECO:0000256" key="1">
    <source>
        <dbReference type="ARBA" id="ARBA00022614"/>
    </source>
</evidence>
<comment type="caution">
    <text evidence="5">The sequence shown here is derived from an EMBL/GenBank/DDBJ whole genome shotgun (WGS) entry which is preliminary data.</text>
</comment>
<dbReference type="Pfam" id="PF23598">
    <property type="entry name" value="LRR_14"/>
    <property type="match status" value="1"/>
</dbReference>
<dbReference type="PROSITE" id="PS51450">
    <property type="entry name" value="LRR"/>
    <property type="match status" value="2"/>
</dbReference>
<dbReference type="AlphaFoldDB" id="A0AAE0TDW8"/>
<name>A0AAE0TDW8_9BIVA</name>
<keyword evidence="3" id="KW-0472">Membrane</keyword>
<evidence type="ECO:0000256" key="3">
    <source>
        <dbReference type="SAM" id="Phobius"/>
    </source>
</evidence>
<dbReference type="PANTHER" id="PTHR48051:SF1">
    <property type="entry name" value="RAS SUPPRESSOR PROTEIN 1"/>
    <property type="match status" value="1"/>
</dbReference>